<evidence type="ECO:0000256" key="7">
    <source>
        <dbReference type="ARBA" id="ARBA00022918"/>
    </source>
</evidence>
<evidence type="ECO:0000256" key="5">
    <source>
        <dbReference type="ARBA" id="ARBA00022759"/>
    </source>
</evidence>
<evidence type="ECO:0000313" key="9">
    <source>
        <dbReference type="EMBL" id="MCI18340.1"/>
    </source>
</evidence>
<dbReference type="GO" id="GO:0006508">
    <property type="term" value="P:proteolysis"/>
    <property type="evidence" value="ECO:0007669"/>
    <property type="project" value="UniProtKB-KW"/>
</dbReference>
<dbReference type="PANTHER" id="PTHR24559">
    <property type="entry name" value="TRANSPOSON TY3-I GAG-POL POLYPROTEIN"/>
    <property type="match status" value="1"/>
</dbReference>
<dbReference type="AlphaFoldDB" id="A0A392Q3N8"/>
<dbReference type="GO" id="GO:0004519">
    <property type="term" value="F:endonuclease activity"/>
    <property type="evidence" value="ECO:0007669"/>
    <property type="project" value="UniProtKB-KW"/>
</dbReference>
<evidence type="ECO:0000256" key="1">
    <source>
        <dbReference type="ARBA" id="ARBA00022670"/>
    </source>
</evidence>
<dbReference type="InterPro" id="IPR053134">
    <property type="entry name" value="RNA-dir_DNA_polymerase"/>
</dbReference>
<keyword evidence="4" id="KW-0540">Nuclease</keyword>
<reference evidence="9 10" key="1">
    <citation type="journal article" date="2018" name="Front. Plant Sci.">
        <title>Red Clover (Trifolium pratense) and Zigzag Clover (T. medium) - A Picture of Genomic Similarities and Differences.</title>
        <authorList>
            <person name="Dluhosova J."/>
            <person name="Istvanek J."/>
            <person name="Nedelnik J."/>
            <person name="Repkova J."/>
        </authorList>
    </citation>
    <scope>NUCLEOTIDE SEQUENCE [LARGE SCALE GENOMIC DNA]</scope>
    <source>
        <strain evidence="10">cv. 10/8</strain>
        <tissue evidence="9">Leaf</tissue>
    </source>
</reference>
<keyword evidence="2" id="KW-0808">Transferase</keyword>
<evidence type="ECO:0000256" key="4">
    <source>
        <dbReference type="ARBA" id="ARBA00022722"/>
    </source>
</evidence>
<comment type="caution">
    <text evidence="9">The sequence shown here is derived from an EMBL/GenBank/DDBJ whole genome shotgun (WGS) entry which is preliminary data.</text>
</comment>
<dbReference type="InterPro" id="IPR043128">
    <property type="entry name" value="Rev_trsase/Diguanyl_cyclase"/>
</dbReference>
<keyword evidence="1" id="KW-0645">Protease</keyword>
<feature type="non-terminal residue" evidence="9">
    <location>
        <position position="187"/>
    </location>
</feature>
<dbReference type="Gene3D" id="3.30.70.270">
    <property type="match status" value="1"/>
</dbReference>
<dbReference type="FunFam" id="3.10.10.10:FF:000007">
    <property type="entry name" value="Retrovirus-related Pol polyprotein from transposon 17.6-like Protein"/>
    <property type="match status" value="1"/>
</dbReference>
<dbReference type="InterPro" id="IPR000477">
    <property type="entry name" value="RT_dom"/>
</dbReference>
<keyword evidence="10" id="KW-1185">Reference proteome</keyword>
<keyword evidence="7" id="KW-0695">RNA-directed DNA polymerase</keyword>
<dbReference type="Pfam" id="PF00078">
    <property type="entry name" value="RVT_1"/>
    <property type="match status" value="1"/>
</dbReference>
<keyword evidence="6" id="KW-0378">Hydrolase</keyword>
<evidence type="ECO:0000313" key="10">
    <source>
        <dbReference type="Proteomes" id="UP000265520"/>
    </source>
</evidence>
<dbReference type="InterPro" id="IPR043502">
    <property type="entry name" value="DNA/RNA_pol_sf"/>
</dbReference>
<feature type="domain" description="Reverse transcriptase" evidence="8">
    <location>
        <begin position="1"/>
        <end position="160"/>
    </location>
</feature>
<sequence length="187" mass="21902">KKKDDTWRFCVDYRALNAITVKDRFPIPTIDELLDELGGATWFSKLDLLQGYHQILMNEKDVDKTAFRTHHGHYEFRVMPFGLCNAPSSFQATMNTIFQPFLRKFIIVFFDDILMYSATYADHLVHLDRTLQVLQEGEFFLKQSKCLFAQRQIEYLGHIVSEHGVEPVQAKIQDIQQWHVPHSIKAL</sequence>
<accession>A0A392Q3N8</accession>
<dbReference type="Gene3D" id="3.10.10.10">
    <property type="entry name" value="HIV Type 1 Reverse Transcriptase, subunit A, domain 1"/>
    <property type="match status" value="1"/>
</dbReference>
<feature type="non-terminal residue" evidence="9">
    <location>
        <position position="1"/>
    </location>
</feature>
<evidence type="ECO:0000256" key="3">
    <source>
        <dbReference type="ARBA" id="ARBA00022695"/>
    </source>
</evidence>
<evidence type="ECO:0000259" key="8">
    <source>
        <dbReference type="PROSITE" id="PS50878"/>
    </source>
</evidence>
<keyword evidence="5" id="KW-0255">Endonuclease</keyword>
<dbReference type="SUPFAM" id="SSF56672">
    <property type="entry name" value="DNA/RNA polymerases"/>
    <property type="match status" value="1"/>
</dbReference>
<dbReference type="EMBL" id="LXQA010109719">
    <property type="protein sequence ID" value="MCI18340.1"/>
    <property type="molecule type" value="Genomic_DNA"/>
</dbReference>
<evidence type="ECO:0000256" key="2">
    <source>
        <dbReference type="ARBA" id="ARBA00022679"/>
    </source>
</evidence>
<proteinExistence type="predicted"/>
<name>A0A392Q3N8_9FABA</name>
<dbReference type="PROSITE" id="PS50878">
    <property type="entry name" value="RT_POL"/>
    <property type="match status" value="1"/>
</dbReference>
<dbReference type="CDD" id="cd01647">
    <property type="entry name" value="RT_LTR"/>
    <property type="match status" value="1"/>
</dbReference>
<keyword evidence="3" id="KW-0548">Nucleotidyltransferase</keyword>
<evidence type="ECO:0000256" key="6">
    <source>
        <dbReference type="ARBA" id="ARBA00022801"/>
    </source>
</evidence>
<dbReference type="GO" id="GO:0008233">
    <property type="term" value="F:peptidase activity"/>
    <property type="evidence" value="ECO:0007669"/>
    <property type="project" value="UniProtKB-KW"/>
</dbReference>
<dbReference type="PANTHER" id="PTHR24559:SF444">
    <property type="entry name" value="REVERSE TRANSCRIPTASE DOMAIN-CONTAINING PROTEIN"/>
    <property type="match status" value="1"/>
</dbReference>
<protein>
    <recommendedName>
        <fullName evidence="8">Reverse transcriptase domain-containing protein</fullName>
    </recommendedName>
</protein>
<dbReference type="GO" id="GO:0003964">
    <property type="term" value="F:RNA-directed DNA polymerase activity"/>
    <property type="evidence" value="ECO:0007669"/>
    <property type="project" value="UniProtKB-KW"/>
</dbReference>
<dbReference type="Proteomes" id="UP000265520">
    <property type="component" value="Unassembled WGS sequence"/>
</dbReference>
<organism evidence="9 10">
    <name type="scientific">Trifolium medium</name>
    <dbReference type="NCBI Taxonomy" id="97028"/>
    <lineage>
        <taxon>Eukaryota</taxon>
        <taxon>Viridiplantae</taxon>
        <taxon>Streptophyta</taxon>
        <taxon>Embryophyta</taxon>
        <taxon>Tracheophyta</taxon>
        <taxon>Spermatophyta</taxon>
        <taxon>Magnoliopsida</taxon>
        <taxon>eudicotyledons</taxon>
        <taxon>Gunneridae</taxon>
        <taxon>Pentapetalae</taxon>
        <taxon>rosids</taxon>
        <taxon>fabids</taxon>
        <taxon>Fabales</taxon>
        <taxon>Fabaceae</taxon>
        <taxon>Papilionoideae</taxon>
        <taxon>50 kb inversion clade</taxon>
        <taxon>NPAAA clade</taxon>
        <taxon>Hologalegina</taxon>
        <taxon>IRL clade</taxon>
        <taxon>Trifolieae</taxon>
        <taxon>Trifolium</taxon>
    </lineage>
</organism>